<evidence type="ECO:0000313" key="6">
    <source>
        <dbReference type="Proteomes" id="UP000731907"/>
    </source>
</evidence>
<reference evidence="5 6" key="1">
    <citation type="submission" date="2021-06" db="EMBL/GenBank/DDBJ databases">
        <title>Rhodobacteraceae bacterium strain HSP-20.</title>
        <authorList>
            <person name="Chen W.-M."/>
        </authorList>
    </citation>
    <scope>NUCLEOTIDE SEQUENCE [LARGE SCALE GENOMIC DNA]</scope>
    <source>
        <strain evidence="5 6">HSP-20</strain>
    </source>
</reference>
<dbReference type="GO" id="GO:0004557">
    <property type="term" value="F:alpha-galactosidase activity"/>
    <property type="evidence" value="ECO:0007669"/>
    <property type="project" value="UniProtKB-EC"/>
</dbReference>
<dbReference type="PANTHER" id="PTHR43053:SF3">
    <property type="entry name" value="ALPHA-GALACTOSIDASE C-RELATED"/>
    <property type="match status" value="1"/>
</dbReference>
<dbReference type="Pfam" id="PF16875">
    <property type="entry name" value="Glyco_hydro_36N"/>
    <property type="match status" value="1"/>
</dbReference>
<gene>
    <name evidence="5" type="ORF">GU927_014885</name>
</gene>
<sequence>MASGVSGVDPCRAAAGADVLPDAEAFHRGPDAGGCEVTEYRLDAGTGATAQTIALTTDGGIPQVIWWGAALPAAEDLAQLAAAGRHDLTGGMLDALPALSLCPEAGRAFQGQAGLVLATAEGAPLLPAFAFDRAEQERGLLRLVSMAEGLRLTHEFRAYPTGVIGMRTMLESTQPVRLHWLAAPVLPAPQDGDIIDIHGKWTREFHLNRLAWTPGARLREARTGRSGHEHPPYALFAGNGATNTQGEVRALHYAWSGGHRMVAEELPDGRRQVQFGNPWGAEVQAATRFETAELLAAYSAAGLNGIGITLQRDLRDRVVTWPDPARPRPVHYNCWEAIYFDHKLADLAAIADRAADMGAERFVLDDGWFGRRDDDTTSLGDWSVDRRKWPDGLHPLIAHVHKLGMTFGLWFEPEMVNPDSDLMRAHPDWMLGPADQVAGRNQMVLDLSRAEVREYLFNAISEILGEYDIDYIKWDHNRLLPVVDAAQTRGIYELLGALRKAHPAVEIESCASGGGRIDAGILAHTQRVWLSDSIDGIERLRMQHDAALFLPAAVTGSHVGARRSHTAGRVLPMSFRAWVAAQRHFGFEMDLRHLPDDEAATLKSVTAWWKANRGWMMAGDIHRIDSDDPAVVAEVQVARDGGRFVLFAGQEETSVQILPRPLRLAGLEPDATYRVRLVNPDDAPPQSRGPNALKSGDLTLSGRALMQRGLLLPVAWPATMWVVEGERVRQA</sequence>
<dbReference type="InterPro" id="IPR002252">
    <property type="entry name" value="Glyco_hydro_36"/>
</dbReference>
<evidence type="ECO:0000256" key="1">
    <source>
        <dbReference type="ARBA" id="ARBA00022801"/>
    </source>
</evidence>
<dbReference type="PANTHER" id="PTHR43053">
    <property type="entry name" value="GLYCOSIDASE FAMILY 31"/>
    <property type="match status" value="1"/>
</dbReference>
<dbReference type="InterPro" id="IPR050985">
    <property type="entry name" value="Alpha-glycosidase_related"/>
</dbReference>
<organism evidence="5 6">
    <name type="scientific">Paragemmobacter amnigenus</name>
    <dbReference type="NCBI Taxonomy" id="2852097"/>
    <lineage>
        <taxon>Bacteria</taxon>
        <taxon>Pseudomonadati</taxon>
        <taxon>Pseudomonadota</taxon>
        <taxon>Alphaproteobacteria</taxon>
        <taxon>Rhodobacterales</taxon>
        <taxon>Paracoccaceae</taxon>
        <taxon>Paragemmobacter</taxon>
    </lineage>
</organism>
<evidence type="ECO:0000259" key="4">
    <source>
        <dbReference type="Pfam" id="PF16875"/>
    </source>
</evidence>
<dbReference type="CDD" id="cd14791">
    <property type="entry name" value="GH36"/>
    <property type="match status" value="1"/>
</dbReference>
<keyword evidence="2 5" id="KW-0326">Glycosidase</keyword>
<dbReference type="EMBL" id="JAAATX020000010">
    <property type="protein sequence ID" value="MBU9699134.1"/>
    <property type="molecule type" value="Genomic_DNA"/>
</dbReference>
<dbReference type="Pfam" id="PF16874">
    <property type="entry name" value="Glyco_hydro_36C"/>
    <property type="match status" value="1"/>
</dbReference>
<dbReference type="InterPro" id="IPR031704">
    <property type="entry name" value="Glyco_hydro_36_N"/>
</dbReference>
<protein>
    <submittedName>
        <fullName evidence="5">Alpha-galactosidase</fullName>
        <ecNumber evidence="5">3.2.1.22</ecNumber>
    </submittedName>
</protein>
<feature type="domain" description="Glycosyl hydrolase family 36 C-terminal" evidence="3">
    <location>
        <begin position="637"/>
        <end position="713"/>
    </location>
</feature>
<keyword evidence="6" id="KW-1185">Reference proteome</keyword>
<comment type="caution">
    <text evidence="5">The sequence shown here is derived from an EMBL/GenBank/DDBJ whole genome shotgun (WGS) entry which is preliminary data.</text>
</comment>
<keyword evidence="1 5" id="KW-0378">Hydrolase</keyword>
<dbReference type="Pfam" id="PF02065">
    <property type="entry name" value="Melibiase"/>
    <property type="match status" value="1"/>
</dbReference>
<proteinExistence type="predicted"/>
<dbReference type="Proteomes" id="UP000731907">
    <property type="component" value="Unassembled WGS sequence"/>
</dbReference>
<evidence type="ECO:0000256" key="2">
    <source>
        <dbReference type="ARBA" id="ARBA00023295"/>
    </source>
</evidence>
<accession>A0ABS6J8C5</accession>
<evidence type="ECO:0000259" key="3">
    <source>
        <dbReference type="Pfam" id="PF16874"/>
    </source>
</evidence>
<evidence type="ECO:0000313" key="5">
    <source>
        <dbReference type="EMBL" id="MBU9699134.1"/>
    </source>
</evidence>
<dbReference type="InterPro" id="IPR031705">
    <property type="entry name" value="Glyco_hydro_36_C"/>
</dbReference>
<name>A0ABS6J8C5_9RHOB</name>
<feature type="domain" description="Glycosyl hydrolase family 36 N-terminal" evidence="4">
    <location>
        <begin position="61"/>
        <end position="281"/>
    </location>
</feature>
<dbReference type="EC" id="3.2.1.22" evidence="5"/>